<dbReference type="Pfam" id="PF00089">
    <property type="entry name" value="Trypsin"/>
    <property type="match status" value="1"/>
</dbReference>
<dbReference type="SUPFAM" id="SSF50494">
    <property type="entry name" value="Trypsin-like serine proteases"/>
    <property type="match status" value="1"/>
</dbReference>
<sequence length="90" mass="9560">MLVKLSKPVQFSQYANPIQLSSSCPSAGLQCLVSGWGNVLNNGLVQYPADLQCLDVPILSESTCSNAYPGLISRNMVCAGYMQGGKDSCQ</sequence>
<name>A0A401TF73_CHIPU</name>
<dbReference type="InterPro" id="IPR001254">
    <property type="entry name" value="Trypsin_dom"/>
</dbReference>
<dbReference type="PANTHER" id="PTHR24264:SF68">
    <property type="entry name" value="TRYPSIN-3-LIKE"/>
    <property type="match status" value="1"/>
</dbReference>
<dbReference type="AlphaFoldDB" id="A0A401TF73"/>
<organism evidence="5 6">
    <name type="scientific">Chiloscyllium punctatum</name>
    <name type="common">Brownbanded bambooshark</name>
    <name type="synonym">Hemiscyllium punctatum</name>
    <dbReference type="NCBI Taxonomy" id="137246"/>
    <lineage>
        <taxon>Eukaryota</taxon>
        <taxon>Metazoa</taxon>
        <taxon>Chordata</taxon>
        <taxon>Craniata</taxon>
        <taxon>Vertebrata</taxon>
        <taxon>Chondrichthyes</taxon>
        <taxon>Elasmobranchii</taxon>
        <taxon>Galeomorphii</taxon>
        <taxon>Galeoidea</taxon>
        <taxon>Orectolobiformes</taxon>
        <taxon>Hemiscylliidae</taxon>
        <taxon>Chiloscyllium</taxon>
    </lineage>
</organism>
<dbReference type="GO" id="GO:0005615">
    <property type="term" value="C:extracellular space"/>
    <property type="evidence" value="ECO:0007669"/>
    <property type="project" value="TreeGrafter"/>
</dbReference>
<dbReference type="GO" id="GO:0006508">
    <property type="term" value="P:proteolysis"/>
    <property type="evidence" value="ECO:0007669"/>
    <property type="project" value="UniProtKB-KW"/>
</dbReference>
<accession>A0A401TF73</accession>
<keyword evidence="6" id="KW-1185">Reference proteome</keyword>
<dbReference type="GO" id="GO:0004252">
    <property type="term" value="F:serine-type endopeptidase activity"/>
    <property type="evidence" value="ECO:0007669"/>
    <property type="project" value="InterPro"/>
</dbReference>
<dbReference type="PROSITE" id="PS50240">
    <property type="entry name" value="TRYPSIN_DOM"/>
    <property type="match status" value="1"/>
</dbReference>
<dbReference type="InterPro" id="IPR009003">
    <property type="entry name" value="Peptidase_S1_PA"/>
</dbReference>
<dbReference type="PROSITE" id="PS51257">
    <property type="entry name" value="PROKAR_LIPOPROTEIN"/>
    <property type="match status" value="1"/>
</dbReference>
<evidence type="ECO:0000256" key="1">
    <source>
        <dbReference type="ARBA" id="ARBA00022670"/>
    </source>
</evidence>
<dbReference type="Gene3D" id="2.40.10.10">
    <property type="entry name" value="Trypsin-like serine proteases"/>
    <property type="match status" value="2"/>
</dbReference>
<feature type="non-terminal residue" evidence="5">
    <location>
        <position position="90"/>
    </location>
</feature>
<feature type="domain" description="Peptidase S1" evidence="4">
    <location>
        <begin position="1"/>
        <end position="90"/>
    </location>
</feature>
<dbReference type="InterPro" id="IPR043504">
    <property type="entry name" value="Peptidase_S1_PA_chymotrypsin"/>
</dbReference>
<keyword evidence="2" id="KW-0378">Hydrolase</keyword>
<dbReference type="EMBL" id="BEZZ01059644">
    <property type="protein sequence ID" value="GCC41265.1"/>
    <property type="molecule type" value="Genomic_DNA"/>
</dbReference>
<evidence type="ECO:0000256" key="3">
    <source>
        <dbReference type="ARBA" id="ARBA00022825"/>
    </source>
</evidence>
<evidence type="ECO:0000313" key="5">
    <source>
        <dbReference type="EMBL" id="GCC41265.1"/>
    </source>
</evidence>
<dbReference type="InterPro" id="IPR050127">
    <property type="entry name" value="Serine_Proteases_S1"/>
</dbReference>
<dbReference type="PANTHER" id="PTHR24264">
    <property type="entry name" value="TRYPSIN-RELATED"/>
    <property type="match status" value="1"/>
</dbReference>
<dbReference type="Proteomes" id="UP000287033">
    <property type="component" value="Unassembled WGS sequence"/>
</dbReference>
<gene>
    <name evidence="5" type="ORF">chiPu_0025494</name>
</gene>
<evidence type="ECO:0000313" key="6">
    <source>
        <dbReference type="Proteomes" id="UP000287033"/>
    </source>
</evidence>
<protein>
    <recommendedName>
        <fullName evidence="4">Peptidase S1 domain-containing protein</fullName>
    </recommendedName>
</protein>
<evidence type="ECO:0000259" key="4">
    <source>
        <dbReference type="PROSITE" id="PS50240"/>
    </source>
</evidence>
<comment type="caution">
    <text evidence="5">The sequence shown here is derived from an EMBL/GenBank/DDBJ whole genome shotgun (WGS) entry which is preliminary data.</text>
</comment>
<keyword evidence="1" id="KW-0645">Protease</keyword>
<reference evidence="5 6" key="1">
    <citation type="journal article" date="2018" name="Nat. Ecol. Evol.">
        <title>Shark genomes provide insights into elasmobranch evolution and the origin of vertebrates.</title>
        <authorList>
            <person name="Hara Y"/>
            <person name="Yamaguchi K"/>
            <person name="Onimaru K"/>
            <person name="Kadota M"/>
            <person name="Koyanagi M"/>
            <person name="Keeley SD"/>
            <person name="Tatsumi K"/>
            <person name="Tanaka K"/>
            <person name="Motone F"/>
            <person name="Kageyama Y"/>
            <person name="Nozu R"/>
            <person name="Adachi N"/>
            <person name="Nishimura O"/>
            <person name="Nakagawa R"/>
            <person name="Tanegashima C"/>
            <person name="Kiyatake I"/>
            <person name="Matsumoto R"/>
            <person name="Murakumo K"/>
            <person name="Nishida K"/>
            <person name="Terakita A"/>
            <person name="Kuratani S"/>
            <person name="Sato K"/>
            <person name="Hyodo S Kuraku.S."/>
        </authorList>
    </citation>
    <scope>NUCLEOTIDE SEQUENCE [LARGE SCALE GENOMIC DNA]</scope>
</reference>
<dbReference type="STRING" id="137246.A0A401TF73"/>
<proteinExistence type="predicted"/>
<evidence type="ECO:0000256" key="2">
    <source>
        <dbReference type="ARBA" id="ARBA00022801"/>
    </source>
</evidence>
<dbReference type="OMA" id="QCINSAQ"/>
<dbReference type="OrthoDB" id="10059102at2759"/>
<keyword evidence="3" id="KW-0720">Serine protease</keyword>